<reference evidence="6" key="1">
    <citation type="journal article" date="2019" name="Int. J. Syst. Evol. Microbiol.">
        <title>The Global Catalogue of Microorganisms (GCM) 10K type strain sequencing project: providing services to taxonomists for standard genome sequencing and annotation.</title>
        <authorList>
            <consortium name="The Broad Institute Genomics Platform"/>
            <consortium name="The Broad Institute Genome Sequencing Center for Infectious Disease"/>
            <person name="Wu L."/>
            <person name="Ma J."/>
        </authorList>
    </citation>
    <scope>NUCLEOTIDE SEQUENCE [LARGE SCALE GENOMIC DNA]</scope>
    <source>
        <strain evidence="6">CCM 8604</strain>
    </source>
</reference>
<comment type="function">
    <text evidence="3">Catalyzes the reversible isomerization-deamination of glucosamine 6-phosphate (GlcN6P) to form fructose 6-phosphate (Fru6P) and ammonium ion.</text>
</comment>
<evidence type="ECO:0000256" key="2">
    <source>
        <dbReference type="ARBA" id="ARBA00023277"/>
    </source>
</evidence>
<protein>
    <recommendedName>
        <fullName evidence="3">Glucosamine-6-phosphate deaminase</fullName>
        <ecNumber evidence="3">3.5.99.6</ecNumber>
    </recommendedName>
    <alternativeName>
        <fullName evidence="3">GlcN6P deaminase</fullName>
        <shortName evidence="3">GNPDA</shortName>
    </alternativeName>
    <alternativeName>
        <fullName evidence="3">Glucosamine-6-phosphate isomerase</fullName>
    </alternativeName>
</protein>
<accession>A0ABW2Y4U9</accession>
<comment type="catalytic activity">
    <reaction evidence="3">
        <text>alpha-D-glucosamine 6-phosphate + H2O = beta-D-fructose 6-phosphate + NH4(+)</text>
        <dbReference type="Rhea" id="RHEA:12172"/>
        <dbReference type="ChEBI" id="CHEBI:15377"/>
        <dbReference type="ChEBI" id="CHEBI:28938"/>
        <dbReference type="ChEBI" id="CHEBI:57634"/>
        <dbReference type="ChEBI" id="CHEBI:75989"/>
        <dbReference type="EC" id="3.5.99.6"/>
    </reaction>
</comment>
<keyword evidence="1 3" id="KW-0378">Hydrolase</keyword>
<dbReference type="PANTHER" id="PTHR11280:SF5">
    <property type="entry name" value="GLUCOSAMINE-6-PHOSPHATE ISOMERASE"/>
    <property type="match status" value="1"/>
</dbReference>
<dbReference type="PANTHER" id="PTHR11280">
    <property type="entry name" value="GLUCOSAMINE-6-PHOSPHATE ISOMERASE"/>
    <property type="match status" value="1"/>
</dbReference>
<feature type="domain" description="Glucosamine/galactosamine-6-phosphate isomerase" evidence="4">
    <location>
        <begin position="12"/>
        <end position="227"/>
    </location>
</feature>
<comment type="activity regulation">
    <text evidence="3">Allosterically activated by N-acetylglucosamine 6-phosphate (GlcNAc6P).</text>
</comment>
<feature type="active site" description="Proton acceptor; for enolization step" evidence="3">
    <location>
        <position position="68"/>
    </location>
</feature>
<evidence type="ECO:0000259" key="4">
    <source>
        <dbReference type="Pfam" id="PF01182"/>
    </source>
</evidence>
<dbReference type="GO" id="GO:0004342">
    <property type="term" value="F:glucosamine-6-phosphate deaminase activity"/>
    <property type="evidence" value="ECO:0007669"/>
    <property type="project" value="UniProtKB-EC"/>
</dbReference>
<dbReference type="EMBL" id="JBHTHQ010000012">
    <property type="protein sequence ID" value="MFD0704509.1"/>
    <property type="molecule type" value="Genomic_DNA"/>
</dbReference>
<dbReference type="RefSeq" id="WP_377938066.1">
    <property type="nucleotide sequence ID" value="NZ_JBHTHQ010000012.1"/>
</dbReference>
<name>A0ABW2Y4U9_9BIFI</name>
<sequence length="262" mass="28086">MTEVLIVKSQEEAGNLYAEAACRLIKANPYATLGLATGSTPHTAYQALAQKVRENHLDVSHVCGFALDEYVMSDLSHPQSYHSVIDREVVVPVGLDPNNIHVPNGAADDVPRACSEYDKAIADAGGIDIQILGIGTDGHIGFNEPGSSLTSPTRMKTLTEQTRVDNARFFDGDLNQVPSHCITQGVGTIMKARHLVLLAFGKSKAAAIAASVEGAVTSMCPASALQLHPHATVIVDEDAASQLSQVEYYKWVAQNKPQWQVL</sequence>
<dbReference type="InterPro" id="IPR037171">
    <property type="entry name" value="NagB/RpiA_transferase-like"/>
</dbReference>
<feature type="active site" description="For ring-opening step" evidence="3">
    <location>
        <position position="144"/>
    </location>
</feature>
<dbReference type="CDD" id="cd01399">
    <property type="entry name" value="GlcN6P_deaminase"/>
    <property type="match status" value="1"/>
</dbReference>
<dbReference type="InterPro" id="IPR006148">
    <property type="entry name" value="Glc/Gal-6P_isomerase"/>
</dbReference>
<dbReference type="Proteomes" id="UP001597036">
    <property type="component" value="Unassembled WGS sequence"/>
</dbReference>
<evidence type="ECO:0000313" key="6">
    <source>
        <dbReference type="Proteomes" id="UP001597036"/>
    </source>
</evidence>
<comment type="caution">
    <text evidence="5">The sequence shown here is derived from an EMBL/GenBank/DDBJ whole genome shotgun (WGS) entry which is preliminary data.</text>
</comment>
<dbReference type="EC" id="3.5.99.6" evidence="3"/>
<comment type="similarity">
    <text evidence="3">Belongs to the glucosamine/galactosamine-6-phosphate isomerase family. NagB subfamily.</text>
</comment>
<dbReference type="HAMAP" id="MF_01241">
    <property type="entry name" value="GlcN6P_deamin"/>
    <property type="match status" value="1"/>
</dbReference>
<feature type="active site" description="For ring-opening step" evidence="3">
    <location>
        <position position="137"/>
    </location>
</feature>
<evidence type="ECO:0000256" key="1">
    <source>
        <dbReference type="ARBA" id="ARBA00022801"/>
    </source>
</evidence>
<dbReference type="PROSITE" id="PS01161">
    <property type="entry name" value="GLC_GALNAC_ISOMERASE"/>
    <property type="match status" value="1"/>
</dbReference>
<proteinExistence type="inferred from homology"/>
<dbReference type="NCBIfam" id="NF001684">
    <property type="entry name" value="PRK00443.1-4"/>
    <property type="match status" value="1"/>
</dbReference>
<dbReference type="InterPro" id="IPR018321">
    <property type="entry name" value="Glucosamine6P_isomerase_CS"/>
</dbReference>
<feature type="site" description="Part of the allosteric site" evidence="3">
    <location>
        <position position="156"/>
    </location>
</feature>
<keyword evidence="2 3" id="KW-0119">Carbohydrate metabolism</keyword>
<feature type="site" description="Part of the allosteric site" evidence="3">
    <location>
        <position position="154"/>
    </location>
</feature>
<feature type="site" description="Part of the allosteric site" evidence="3">
    <location>
        <position position="147"/>
    </location>
</feature>
<gene>
    <name evidence="3 5" type="primary">nagB</name>
    <name evidence="5" type="ORF">ACFQY8_01925</name>
</gene>
<dbReference type="SUPFAM" id="SSF100950">
    <property type="entry name" value="NagB/RpiA/CoA transferase-like"/>
    <property type="match status" value="1"/>
</dbReference>
<keyword evidence="3" id="KW-0021">Allosteric enzyme</keyword>
<feature type="active site" description="Proton acceptor; for ring-opening step" evidence="3">
    <location>
        <position position="139"/>
    </location>
</feature>
<feature type="site" description="Part of the allosteric site" evidence="3">
    <location>
        <position position="157"/>
    </location>
</feature>
<dbReference type="InterPro" id="IPR004547">
    <property type="entry name" value="Glucosamine6P_isomerase"/>
</dbReference>
<organism evidence="5 6">
    <name type="scientific">Alloscardovia venturai</name>
    <dbReference type="NCBI Taxonomy" id="1769421"/>
    <lineage>
        <taxon>Bacteria</taxon>
        <taxon>Bacillati</taxon>
        <taxon>Actinomycetota</taxon>
        <taxon>Actinomycetes</taxon>
        <taxon>Bifidobacteriales</taxon>
        <taxon>Bifidobacteriaceae</taxon>
        <taxon>Alloscardovia</taxon>
    </lineage>
</organism>
<comment type="caution">
    <text evidence="3">Lacks conserved residue(s) required for the propagation of feature annotation.</text>
</comment>
<dbReference type="NCBIfam" id="TIGR00502">
    <property type="entry name" value="nagB"/>
    <property type="match status" value="1"/>
</dbReference>
<dbReference type="Gene3D" id="3.40.50.1360">
    <property type="match status" value="1"/>
</dbReference>
<dbReference type="Pfam" id="PF01182">
    <property type="entry name" value="Glucosamine_iso"/>
    <property type="match status" value="1"/>
</dbReference>
<evidence type="ECO:0000256" key="3">
    <source>
        <dbReference type="HAMAP-Rule" id="MF_01241"/>
    </source>
</evidence>
<comment type="pathway">
    <text evidence="3">Amino-sugar metabolism; N-acetylneuraminate degradation; D-fructose 6-phosphate from N-acetylneuraminate: step 5/5.</text>
</comment>
<evidence type="ECO:0000313" key="5">
    <source>
        <dbReference type="EMBL" id="MFD0704509.1"/>
    </source>
</evidence>
<keyword evidence="6" id="KW-1185">Reference proteome</keyword>